<evidence type="ECO:0000259" key="9">
    <source>
        <dbReference type="PROSITE" id="PS50109"/>
    </source>
</evidence>
<gene>
    <name evidence="12" type="ORF">LGQ03_04060</name>
</gene>
<evidence type="ECO:0000256" key="8">
    <source>
        <dbReference type="SAM" id="Phobius"/>
    </source>
</evidence>
<dbReference type="InterPro" id="IPR004358">
    <property type="entry name" value="Sig_transdc_His_kin-like_C"/>
</dbReference>
<dbReference type="Gene3D" id="3.30.565.10">
    <property type="entry name" value="Histidine kinase-like ATPase, C-terminal domain"/>
    <property type="match status" value="1"/>
</dbReference>
<feature type="domain" description="Response regulatory" evidence="10">
    <location>
        <begin position="708"/>
        <end position="824"/>
    </location>
</feature>
<sequence>MRNLSVRFRLSVAILTLCAVTLVISGISLLMLRNAENWLETIHRDTLAEVSQALDISRNAADLATAAPFLLTVQMPFQRTADAQAILSTIDRLEALSSDTTDLALPLARMRVAIGRLLGLTEPQNALRADIAQVDIRLTQLQGRFTRQANAPDLAPVERLEWAALGQLTGTAREVARSQNIIEVGEFSRRYRQNRADIPRGAIVARGLAEVDAALNSPSGDLFQLQYGYLTAGLDAENALFRIRELSDTVNAYAAGRVEAAQDRLRQARAQTARNLDVAQMAVAILALLSAGVAVVSALFVSRYVTRNLRLIADGMHRLAQGDHAATLPDPGGPRDEIGRLFQAFGVFRANARNLERRTAQITRQNTLFASVFRNIQDGVAIVAPDGVIEAENDQVCALLHLPDDVRKAARTMPDRLAASAFAQACGGNDRGGFEEYTNPAGDVLEVRKSQLPDGRAVWLLSETTERKRIDERLAEIRRVETLGKVTGEVAHDFGNILSTISGNLHLLETTTPAKAPAHLGRIRTAVDLGVSLTERLVAFARKQHLAPEVVEIGSLIEGMVDLLDIALPDSVDLHLSLGDDPLHAMLDPGQLESAVLNVCMNAAQAIPGSGHIWITLRAENGHAVLSVRDDGHGMSEDTRRRAVEPFFSARRDGDGTGLGLPMVDGFVSQSGGTLDITSALGEGTEITIRFPLADGMPQLATAVHTGAALVVDDTPETARGLQQVLHGLGFEALMATRFAQAADIIADRPDLVLVVSDLNLDHGQSGLDLIRSVLAAGPGARAVLMSSRLPADPSVPPVDRDRLTLLAKPVTVDALTDAVARLLT</sequence>
<dbReference type="SMART" id="SM00304">
    <property type="entry name" value="HAMP"/>
    <property type="match status" value="1"/>
</dbReference>
<dbReference type="Pfam" id="PF00672">
    <property type="entry name" value="HAMP"/>
    <property type="match status" value="1"/>
</dbReference>
<proteinExistence type="predicted"/>
<feature type="domain" description="HAMP" evidence="11">
    <location>
        <begin position="303"/>
        <end position="357"/>
    </location>
</feature>
<keyword evidence="6" id="KW-0418">Kinase</keyword>
<feature type="transmembrane region" description="Helical" evidence="8">
    <location>
        <begin position="12"/>
        <end position="32"/>
    </location>
</feature>
<keyword evidence="8" id="KW-0812">Transmembrane</keyword>
<name>A0ABS8BSB2_9RHOB</name>
<dbReference type="SMART" id="SM00388">
    <property type="entry name" value="HisKA"/>
    <property type="match status" value="1"/>
</dbReference>
<dbReference type="InterPro" id="IPR005467">
    <property type="entry name" value="His_kinase_dom"/>
</dbReference>
<dbReference type="PROSITE" id="PS50109">
    <property type="entry name" value="HIS_KIN"/>
    <property type="match status" value="1"/>
</dbReference>
<dbReference type="SMART" id="SM00387">
    <property type="entry name" value="HATPase_c"/>
    <property type="match status" value="1"/>
</dbReference>
<evidence type="ECO:0000259" key="10">
    <source>
        <dbReference type="PROSITE" id="PS50110"/>
    </source>
</evidence>
<dbReference type="SUPFAM" id="SSF158472">
    <property type="entry name" value="HAMP domain-like"/>
    <property type="match status" value="1"/>
</dbReference>
<protein>
    <recommendedName>
        <fullName evidence="3">histidine kinase</fullName>
        <ecNumber evidence="3">2.7.13.3</ecNumber>
    </recommendedName>
</protein>
<keyword evidence="5" id="KW-0808">Transferase</keyword>
<feature type="domain" description="Histidine kinase" evidence="9">
    <location>
        <begin position="489"/>
        <end position="695"/>
    </location>
</feature>
<reference evidence="12" key="1">
    <citation type="submission" date="2021-10" db="EMBL/GenBank/DDBJ databases">
        <title>Loktanella gaetbuli sp. nov., isolated from a tidal flat.</title>
        <authorList>
            <person name="Park S."/>
            <person name="Yoon J.-H."/>
        </authorList>
    </citation>
    <scope>NUCLEOTIDE SEQUENCE</scope>
    <source>
        <strain evidence="12">TSTF-M6</strain>
    </source>
</reference>
<evidence type="ECO:0000256" key="2">
    <source>
        <dbReference type="ARBA" id="ARBA00004370"/>
    </source>
</evidence>
<dbReference type="CDD" id="cd06225">
    <property type="entry name" value="HAMP"/>
    <property type="match status" value="1"/>
</dbReference>
<dbReference type="SUPFAM" id="SSF52172">
    <property type="entry name" value="CheY-like"/>
    <property type="match status" value="1"/>
</dbReference>
<organism evidence="12 13">
    <name type="scientific">Loktanella gaetbuli</name>
    <dbReference type="NCBI Taxonomy" id="2881335"/>
    <lineage>
        <taxon>Bacteria</taxon>
        <taxon>Pseudomonadati</taxon>
        <taxon>Pseudomonadota</taxon>
        <taxon>Alphaproteobacteria</taxon>
        <taxon>Rhodobacterales</taxon>
        <taxon>Roseobacteraceae</taxon>
        <taxon>Loktanella</taxon>
    </lineage>
</organism>
<dbReference type="EC" id="2.7.13.3" evidence="3"/>
<evidence type="ECO:0000256" key="4">
    <source>
        <dbReference type="ARBA" id="ARBA00022553"/>
    </source>
</evidence>
<dbReference type="InterPro" id="IPR036890">
    <property type="entry name" value="HATPase_C_sf"/>
</dbReference>
<dbReference type="Gene3D" id="6.10.340.10">
    <property type="match status" value="1"/>
</dbReference>
<feature type="transmembrane region" description="Helical" evidence="8">
    <location>
        <begin position="281"/>
        <end position="301"/>
    </location>
</feature>
<keyword evidence="4 7" id="KW-0597">Phosphoprotein</keyword>
<dbReference type="InterPro" id="IPR003594">
    <property type="entry name" value="HATPase_dom"/>
</dbReference>
<evidence type="ECO:0000259" key="11">
    <source>
        <dbReference type="PROSITE" id="PS50885"/>
    </source>
</evidence>
<comment type="catalytic activity">
    <reaction evidence="1">
        <text>ATP + protein L-histidine = ADP + protein N-phospho-L-histidine.</text>
        <dbReference type="EC" id="2.7.13.3"/>
    </reaction>
</comment>
<evidence type="ECO:0000256" key="1">
    <source>
        <dbReference type="ARBA" id="ARBA00000085"/>
    </source>
</evidence>
<dbReference type="InterPro" id="IPR001789">
    <property type="entry name" value="Sig_transdc_resp-reg_receiver"/>
</dbReference>
<comment type="caution">
    <text evidence="12">The sequence shown here is derived from an EMBL/GenBank/DDBJ whole genome shotgun (WGS) entry which is preliminary data.</text>
</comment>
<dbReference type="PROSITE" id="PS50885">
    <property type="entry name" value="HAMP"/>
    <property type="match status" value="1"/>
</dbReference>
<keyword evidence="8" id="KW-0472">Membrane</keyword>
<evidence type="ECO:0000313" key="13">
    <source>
        <dbReference type="Proteomes" id="UP001138961"/>
    </source>
</evidence>
<dbReference type="Gene3D" id="3.30.450.20">
    <property type="entry name" value="PAS domain"/>
    <property type="match status" value="1"/>
</dbReference>
<dbReference type="PANTHER" id="PTHR43065">
    <property type="entry name" value="SENSOR HISTIDINE KINASE"/>
    <property type="match status" value="1"/>
</dbReference>
<keyword evidence="8" id="KW-1133">Transmembrane helix</keyword>
<keyword evidence="13" id="KW-1185">Reference proteome</keyword>
<dbReference type="Pfam" id="PF02518">
    <property type="entry name" value="HATPase_c"/>
    <property type="match status" value="1"/>
</dbReference>
<feature type="modified residue" description="4-aspartylphosphate" evidence="7">
    <location>
        <position position="758"/>
    </location>
</feature>
<evidence type="ECO:0000256" key="7">
    <source>
        <dbReference type="PROSITE-ProRule" id="PRU00169"/>
    </source>
</evidence>
<dbReference type="PRINTS" id="PR00344">
    <property type="entry name" value="BCTRLSENSOR"/>
</dbReference>
<dbReference type="PANTHER" id="PTHR43065:SF42">
    <property type="entry name" value="TWO-COMPONENT SENSOR PPRA"/>
    <property type="match status" value="1"/>
</dbReference>
<evidence type="ECO:0000256" key="3">
    <source>
        <dbReference type="ARBA" id="ARBA00012438"/>
    </source>
</evidence>
<dbReference type="Proteomes" id="UP001138961">
    <property type="component" value="Unassembled WGS sequence"/>
</dbReference>
<evidence type="ECO:0000256" key="6">
    <source>
        <dbReference type="ARBA" id="ARBA00022777"/>
    </source>
</evidence>
<evidence type="ECO:0000313" key="12">
    <source>
        <dbReference type="EMBL" id="MCB5198406.1"/>
    </source>
</evidence>
<dbReference type="InterPro" id="IPR011006">
    <property type="entry name" value="CheY-like_superfamily"/>
</dbReference>
<dbReference type="SUPFAM" id="SSF55874">
    <property type="entry name" value="ATPase domain of HSP90 chaperone/DNA topoisomerase II/histidine kinase"/>
    <property type="match status" value="1"/>
</dbReference>
<dbReference type="InterPro" id="IPR003661">
    <property type="entry name" value="HisK_dim/P_dom"/>
</dbReference>
<evidence type="ECO:0000256" key="5">
    <source>
        <dbReference type="ARBA" id="ARBA00022679"/>
    </source>
</evidence>
<dbReference type="InterPro" id="IPR003660">
    <property type="entry name" value="HAMP_dom"/>
</dbReference>
<dbReference type="Gene3D" id="1.10.287.130">
    <property type="match status" value="1"/>
</dbReference>
<dbReference type="RefSeq" id="WP_226747353.1">
    <property type="nucleotide sequence ID" value="NZ_JAJATZ010000002.1"/>
</dbReference>
<accession>A0ABS8BSB2</accession>
<dbReference type="EMBL" id="JAJATZ010000002">
    <property type="protein sequence ID" value="MCB5198406.1"/>
    <property type="molecule type" value="Genomic_DNA"/>
</dbReference>
<comment type="subcellular location">
    <subcellularLocation>
        <location evidence="2">Membrane</location>
    </subcellularLocation>
</comment>
<dbReference type="Gene3D" id="3.40.50.2300">
    <property type="match status" value="1"/>
</dbReference>
<dbReference type="PROSITE" id="PS50110">
    <property type="entry name" value="RESPONSE_REGULATORY"/>
    <property type="match status" value="1"/>
</dbReference>